<dbReference type="InterPro" id="IPR043502">
    <property type="entry name" value="DNA/RNA_pol_sf"/>
</dbReference>
<dbReference type="InterPro" id="IPR000477">
    <property type="entry name" value="RT_dom"/>
</dbReference>
<dbReference type="PROSITE" id="PS50878">
    <property type="entry name" value="RT_POL"/>
    <property type="match status" value="1"/>
</dbReference>
<proteinExistence type="predicted"/>
<gene>
    <name evidence="3" type="ORF">g.30259</name>
    <name evidence="2" type="ORF">g.30262</name>
</gene>
<dbReference type="Pfam" id="PF00078">
    <property type="entry name" value="RVT_1"/>
    <property type="match status" value="1"/>
</dbReference>
<name>A0A1B6F657_9HEMI</name>
<dbReference type="EMBL" id="GECZ01017119">
    <property type="protein sequence ID" value="JAS52650.1"/>
    <property type="molecule type" value="Transcribed_RNA"/>
</dbReference>
<dbReference type="EMBL" id="GECZ01024071">
    <property type="protein sequence ID" value="JAS45698.1"/>
    <property type="molecule type" value="Transcribed_RNA"/>
</dbReference>
<dbReference type="GO" id="GO:0071897">
    <property type="term" value="P:DNA biosynthetic process"/>
    <property type="evidence" value="ECO:0007669"/>
    <property type="project" value="UniProtKB-ARBA"/>
</dbReference>
<evidence type="ECO:0000313" key="2">
    <source>
        <dbReference type="EMBL" id="JAS45698.1"/>
    </source>
</evidence>
<dbReference type="SUPFAM" id="SSF56672">
    <property type="entry name" value="DNA/RNA polymerases"/>
    <property type="match status" value="1"/>
</dbReference>
<reference evidence="2" key="1">
    <citation type="submission" date="2015-11" db="EMBL/GenBank/DDBJ databases">
        <title>De novo transcriptome assembly of four potential Pierce s Disease insect vectors from Arizona vineyards.</title>
        <authorList>
            <person name="Tassone E.E."/>
        </authorList>
    </citation>
    <scope>NUCLEOTIDE SEQUENCE</scope>
</reference>
<evidence type="ECO:0000259" key="1">
    <source>
        <dbReference type="PROSITE" id="PS50878"/>
    </source>
</evidence>
<dbReference type="AlphaFoldDB" id="A0A1B6F657"/>
<sequence length="146" mass="16371">MVQISNKLSEPINLSFGVPQGSSLSPILFLVYVNDIGSSLLHGRLVQFADDTTFCFRNKSKTILEQQTFLDINNCVQKFNSLNLKANSLKSIFLNFALRSGDPDGQSAVLLDDTFLEEVDCSKFLGIFLDRELTMFAPNCLRAFMF</sequence>
<feature type="domain" description="Reverse transcriptase" evidence="1">
    <location>
        <begin position="1"/>
        <end position="129"/>
    </location>
</feature>
<accession>A0A1B6F657</accession>
<dbReference type="PANTHER" id="PTHR33332">
    <property type="entry name" value="REVERSE TRANSCRIPTASE DOMAIN-CONTAINING PROTEIN"/>
    <property type="match status" value="1"/>
</dbReference>
<organism evidence="2">
    <name type="scientific">Cuerna arida</name>
    <dbReference type="NCBI Taxonomy" id="1464854"/>
    <lineage>
        <taxon>Eukaryota</taxon>
        <taxon>Metazoa</taxon>
        <taxon>Ecdysozoa</taxon>
        <taxon>Arthropoda</taxon>
        <taxon>Hexapoda</taxon>
        <taxon>Insecta</taxon>
        <taxon>Pterygota</taxon>
        <taxon>Neoptera</taxon>
        <taxon>Paraneoptera</taxon>
        <taxon>Hemiptera</taxon>
        <taxon>Auchenorrhyncha</taxon>
        <taxon>Membracoidea</taxon>
        <taxon>Cicadellidae</taxon>
        <taxon>Cicadellinae</taxon>
        <taxon>Proconiini</taxon>
        <taxon>Cuerna</taxon>
    </lineage>
</organism>
<protein>
    <recommendedName>
        <fullName evidence="1">Reverse transcriptase domain-containing protein</fullName>
    </recommendedName>
</protein>
<evidence type="ECO:0000313" key="3">
    <source>
        <dbReference type="EMBL" id="JAS52650.1"/>
    </source>
</evidence>